<reference evidence="2" key="1">
    <citation type="submission" date="2011-04" db="EMBL/GenBank/DDBJ databases">
        <title>The complete genome of Thermodesulfatator indicus DSM 15286.</title>
        <authorList>
            <person name="Lucas S."/>
            <person name="Copeland A."/>
            <person name="Lapidus A."/>
            <person name="Bruce D."/>
            <person name="Goodwin L."/>
            <person name="Pitluck S."/>
            <person name="Peters L."/>
            <person name="Kyrpides N."/>
            <person name="Mavromatis K."/>
            <person name="Pagani I."/>
            <person name="Ivanova N."/>
            <person name="Saunders L."/>
            <person name="Detter J.C."/>
            <person name="Tapia R."/>
            <person name="Han C."/>
            <person name="Land M."/>
            <person name="Hauser L."/>
            <person name="Markowitz V."/>
            <person name="Cheng J.-F."/>
            <person name="Hugenholtz P."/>
            <person name="Woyke T."/>
            <person name="Wu D."/>
            <person name="Spring S."/>
            <person name="Schroeder M."/>
            <person name="Brambilla E."/>
            <person name="Klenk H.-P."/>
            <person name="Eisen J.A."/>
        </authorList>
    </citation>
    <scope>NUCLEOTIDE SEQUENCE [LARGE SCALE GENOMIC DNA]</scope>
    <source>
        <strain evidence="2">DSM 15286 / JCM 11887 / CIR29812</strain>
    </source>
</reference>
<evidence type="ECO:0008006" key="3">
    <source>
        <dbReference type="Google" id="ProtNLM"/>
    </source>
</evidence>
<dbReference type="STRING" id="667014.Thein_2080"/>
<dbReference type="OrthoDB" id="58809at2"/>
<dbReference type="InterPro" id="IPR029052">
    <property type="entry name" value="Metallo-depent_PP-like"/>
</dbReference>
<evidence type="ECO:0000313" key="1">
    <source>
        <dbReference type="EMBL" id="AEH45929.1"/>
    </source>
</evidence>
<dbReference type="RefSeq" id="WP_013908668.1">
    <property type="nucleotide sequence ID" value="NC_015681.1"/>
</dbReference>
<gene>
    <name evidence="1" type="ordered locus">Thein_2080</name>
</gene>
<evidence type="ECO:0000313" key="2">
    <source>
        <dbReference type="Proteomes" id="UP000006793"/>
    </source>
</evidence>
<dbReference type="AlphaFoldDB" id="F8ADB4"/>
<dbReference type="Proteomes" id="UP000006793">
    <property type="component" value="Chromosome"/>
</dbReference>
<dbReference type="PATRIC" id="fig|667014.3.peg.2138"/>
<dbReference type="HOGENOM" id="CLU_046405_1_0_0"/>
<reference evidence="1 2" key="2">
    <citation type="journal article" date="2012" name="Stand. Genomic Sci.">
        <title>Complete genome sequence of the thermophilic sulfate-reducing ocean bacterium Thermodesulfatator indicus type strain (CIR29812(T)).</title>
        <authorList>
            <person name="Anderson I."/>
            <person name="Saunders E."/>
            <person name="Lapidus A."/>
            <person name="Nolan M."/>
            <person name="Lucas S."/>
            <person name="Tice H."/>
            <person name="Del Rio T.G."/>
            <person name="Cheng J.F."/>
            <person name="Han C."/>
            <person name="Tapia R."/>
            <person name="Goodwin L.A."/>
            <person name="Pitluck S."/>
            <person name="Liolios K."/>
            <person name="Mavromatis K."/>
            <person name="Pagani I."/>
            <person name="Ivanova N."/>
            <person name="Mikhailova N."/>
            <person name="Pati A."/>
            <person name="Chen A."/>
            <person name="Palaniappan K."/>
            <person name="Land M."/>
            <person name="Hauser L."/>
            <person name="Jeffries C.D."/>
            <person name="Chang Y.J."/>
            <person name="Brambilla E.M."/>
            <person name="Rohde M."/>
            <person name="Spring S."/>
            <person name="Goker M."/>
            <person name="Detter J.C."/>
            <person name="Woyke T."/>
            <person name="Bristow J."/>
            <person name="Eisen J.A."/>
            <person name="Markowitz V."/>
            <person name="Hugenholtz P."/>
            <person name="Kyrpides N.C."/>
            <person name="Klenk H.P."/>
        </authorList>
    </citation>
    <scope>NUCLEOTIDE SEQUENCE [LARGE SCALE GENOMIC DNA]</scope>
    <source>
        <strain evidence="2">DSM 15286 / JCM 11887 / CIR29812</strain>
    </source>
</reference>
<proteinExistence type="predicted"/>
<organism evidence="1 2">
    <name type="scientific">Thermodesulfatator indicus (strain DSM 15286 / JCM 11887 / CIR29812)</name>
    <dbReference type="NCBI Taxonomy" id="667014"/>
    <lineage>
        <taxon>Bacteria</taxon>
        <taxon>Pseudomonadati</taxon>
        <taxon>Thermodesulfobacteriota</taxon>
        <taxon>Thermodesulfobacteria</taxon>
        <taxon>Thermodesulfobacteriales</taxon>
        <taxon>Thermodesulfatatoraceae</taxon>
        <taxon>Thermodesulfatator</taxon>
    </lineage>
</organism>
<dbReference type="InParanoid" id="F8ADB4"/>
<sequence>MRVKNLIFLLICFLLLYLVKISFAAKDYVWSDKSFKIAVLPNEIIDKGKIKTITINSINQSDIDLVIFTGDTKDGSSVCSDEVIGKKLIDYFNKINAPVIYSVGDNEWTDCHRVSNGSYDPLERLSYIRRIFFNKPYTQGKNHLPVDRQGKLGDKFSENSRLIYHNVMLVSLHVVGSNNNLVSSDKLCFKKSKRTWKDCEKATDEYRERNKANIKWLKESFAIAKKKNLKAVIVAIQADIYYPYVPTIKGYKKFLKNLNEKNGFTDFFNVLKEETISFPGQVLLVHGDTHFFQFDKPMFFESNWTIVPNFSRVETFGGKETSWVEITVNPNDPQNMFVIKPVVLPAL</sequence>
<dbReference type="SUPFAM" id="SSF56300">
    <property type="entry name" value="Metallo-dependent phosphatases"/>
    <property type="match status" value="1"/>
</dbReference>
<dbReference type="PaxDb" id="667014-Thein_2080"/>
<accession>F8ADB4</accession>
<dbReference type="eggNOG" id="COG1408">
    <property type="taxonomic scope" value="Bacteria"/>
</dbReference>
<name>F8ADB4_THEID</name>
<protein>
    <recommendedName>
        <fullName evidence="3">Calcineurin-like phosphoesterase domain-containing protein</fullName>
    </recommendedName>
</protein>
<keyword evidence="2" id="KW-1185">Reference proteome</keyword>
<dbReference type="KEGG" id="tid:Thein_2080"/>
<dbReference type="EMBL" id="CP002683">
    <property type="protein sequence ID" value="AEH45929.1"/>
    <property type="molecule type" value="Genomic_DNA"/>
</dbReference>